<reference evidence="13 15" key="1">
    <citation type="submission" date="2020-01" db="EMBL/GenBank/DDBJ databases">
        <authorList>
            <consortium name="DOE Joint Genome Institute"/>
            <person name="Haridas S."/>
            <person name="Albert R."/>
            <person name="Binder M."/>
            <person name="Bloem J."/>
            <person name="Labutti K."/>
            <person name="Salamov A."/>
            <person name="Andreopoulos B."/>
            <person name="Baker S.E."/>
            <person name="Barry K."/>
            <person name="Bills G."/>
            <person name="Bluhm B.H."/>
            <person name="Cannon C."/>
            <person name="Castanera R."/>
            <person name="Culley D.E."/>
            <person name="Daum C."/>
            <person name="Ezra D."/>
            <person name="Gonzalez J.B."/>
            <person name="Henrissat B."/>
            <person name="Kuo A."/>
            <person name="Liang C."/>
            <person name="Lipzen A."/>
            <person name="Lutzoni F."/>
            <person name="Magnuson J."/>
            <person name="Mondo S."/>
            <person name="Nolan M."/>
            <person name="Ohm R."/>
            <person name="Pangilinan J."/>
            <person name="Park H.-J."/>
            <person name="Ramirez L."/>
            <person name="Alfaro M."/>
            <person name="Sun H."/>
            <person name="Tritt A."/>
            <person name="Yoshinaga Y."/>
            <person name="Zwiers L.-H."/>
            <person name="Turgeon B.G."/>
            <person name="Goodwin S.B."/>
            <person name="Spatafora J.W."/>
            <person name="Crous P.W."/>
            <person name="Grigoriev I.V."/>
        </authorList>
    </citation>
    <scope>NUCLEOTIDE SEQUENCE</scope>
    <source>
        <strain evidence="13 15">CBS 781.70</strain>
    </source>
</reference>
<dbReference type="PRINTS" id="PR00351">
    <property type="entry name" value="OM20RECEPTOR"/>
</dbReference>
<evidence type="ECO:0000256" key="1">
    <source>
        <dbReference type="ARBA" id="ARBA00004572"/>
    </source>
</evidence>
<feature type="transmembrane region" description="Helical" evidence="12">
    <location>
        <begin position="6"/>
        <end position="30"/>
    </location>
</feature>
<dbReference type="SUPFAM" id="SSF47157">
    <property type="entry name" value="Mitochondrial import receptor subunit Tom20"/>
    <property type="match status" value="1"/>
</dbReference>
<dbReference type="PANTHER" id="PTHR12430:SF0">
    <property type="entry name" value="TRANSLOCASE OF OUTER MITOCHONDRIAL MEMBRANE 20"/>
    <property type="match status" value="1"/>
</dbReference>
<keyword evidence="9 10" id="KW-0472">Membrane</keyword>
<dbReference type="GO" id="GO:0016031">
    <property type="term" value="P:tRNA import into mitochondrion"/>
    <property type="evidence" value="ECO:0007669"/>
    <property type="project" value="TreeGrafter"/>
</dbReference>
<dbReference type="InterPro" id="IPR002056">
    <property type="entry name" value="MAS20"/>
</dbReference>
<keyword evidence="5 10" id="KW-1000">Mitochondrion outer membrane</keyword>
<keyword evidence="8 10" id="KW-0496">Mitochondrion</keyword>
<dbReference type="Proteomes" id="UP000504638">
    <property type="component" value="Unplaced"/>
</dbReference>
<keyword evidence="3" id="KW-0813">Transport</keyword>
<dbReference type="PANTHER" id="PTHR12430">
    <property type="entry name" value="MITOCHONDRIAL IMPORT RECEPTOR SUBUNIT TOM20"/>
    <property type="match status" value="1"/>
</dbReference>
<accession>A0A6G1GGE6</accession>
<dbReference type="GeneID" id="54416458"/>
<reference evidence="15" key="2">
    <citation type="submission" date="2020-04" db="EMBL/GenBank/DDBJ databases">
        <authorList>
            <consortium name="NCBI Genome Project"/>
        </authorList>
    </citation>
    <scope>NUCLEOTIDE SEQUENCE</scope>
    <source>
        <strain evidence="15">CBS 781.70</strain>
    </source>
</reference>
<evidence type="ECO:0000256" key="7">
    <source>
        <dbReference type="ARBA" id="ARBA00022989"/>
    </source>
</evidence>
<evidence type="ECO:0000256" key="6">
    <source>
        <dbReference type="ARBA" id="ARBA00022927"/>
    </source>
</evidence>
<evidence type="ECO:0000256" key="2">
    <source>
        <dbReference type="ARBA" id="ARBA00005792"/>
    </source>
</evidence>
<dbReference type="RefSeq" id="XP_033538808.1">
    <property type="nucleotide sequence ID" value="XM_033675888.1"/>
</dbReference>
<gene>
    <name evidence="13 15" type="ORF">P152DRAFT_387487</name>
</gene>
<evidence type="ECO:0000313" key="15">
    <source>
        <dbReference type="RefSeq" id="XP_033538808.1"/>
    </source>
</evidence>
<protein>
    <submittedName>
        <fullName evidence="13 15">Protein import receptor MAS20</fullName>
    </submittedName>
</protein>
<evidence type="ECO:0000256" key="11">
    <source>
        <dbReference type="SAM" id="MobiDB-lite"/>
    </source>
</evidence>
<evidence type="ECO:0000256" key="3">
    <source>
        <dbReference type="ARBA" id="ARBA00022448"/>
    </source>
</evidence>
<keyword evidence="7 12" id="KW-1133">Transmembrane helix</keyword>
<dbReference type="GO" id="GO:0005742">
    <property type="term" value="C:mitochondrial outer membrane translocase complex"/>
    <property type="evidence" value="ECO:0007669"/>
    <property type="project" value="UniProtKB-UniRule"/>
</dbReference>
<name>A0A6G1GGE6_9PEZI</name>
<dbReference type="GO" id="GO:0006886">
    <property type="term" value="P:intracellular protein transport"/>
    <property type="evidence" value="ECO:0007669"/>
    <property type="project" value="InterPro"/>
</dbReference>
<dbReference type="InterPro" id="IPR023392">
    <property type="entry name" value="Tom20_dom_sf"/>
</dbReference>
<keyword evidence="14" id="KW-1185">Reference proteome</keyword>
<evidence type="ECO:0000256" key="5">
    <source>
        <dbReference type="ARBA" id="ARBA00022787"/>
    </source>
</evidence>
<evidence type="ECO:0000256" key="4">
    <source>
        <dbReference type="ARBA" id="ARBA00022692"/>
    </source>
</evidence>
<evidence type="ECO:0000256" key="8">
    <source>
        <dbReference type="ARBA" id="ARBA00023128"/>
    </source>
</evidence>
<dbReference type="EMBL" id="ML975149">
    <property type="protein sequence ID" value="KAF1817177.1"/>
    <property type="molecule type" value="Genomic_DNA"/>
</dbReference>
<dbReference type="PIRSF" id="PIRSF037707">
    <property type="entry name" value="MAS20_rcpt"/>
    <property type="match status" value="1"/>
</dbReference>
<reference evidence="15" key="3">
    <citation type="submission" date="2025-04" db="UniProtKB">
        <authorList>
            <consortium name="RefSeq"/>
        </authorList>
    </citation>
    <scope>IDENTIFICATION</scope>
    <source>
        <strain evidence="15">CBS 781.70</strain>
    </source>
</reference>
<evidence type="ECO:0000313" key="13">
    <source>
        <dbReference type="EMBL" id="KAF1817177.1"/>
    </source>
</evidence>
<dbReference type="GO" id="GO:0030943">
    <property type="term" value="F:mitochondrion targeting sequence binding"/>
    <property type="evidence" value="ECO:0007669"/>
    <property type="project" value="TreeGrafter"/>
</dbReference>
<keyword evidence="13 15" id="KW-0675">Receptor</keyword>
<evidence type="ECO:0000256" key="12">
    <source>
        <dbReference type="SAM" id="Phobius"/>
    </source>
</evidence>
<evidence type="ECO:0000313" key="14">
    <source>
        <dbReference type="Proteomes" id="UP000504638"/>
    </source>
</evidence>
<sequence>MSSSTYLRSSAVVALTVGTAVSGLVLYAAYFDHKRRSDPEFRKQLKRQAKNQERAAKEQAEVEEQSRRRMIKAAVALAKEEGFPRADPDEMEKYFMEEIQKGEIMSKDGRDPIEPALCFYKALKVYPRTTDLIDIYNKTVPKHILDVLALMIAEDSDLSLSNEDLLRDPAPGTD</sequence>
<dbReference type="AlphaFoldDB" id="A0A6G1GGE6"/>
<dbReference type="Gene3D" id="1.20.960.10">
    <property type="entry name" value="Mitochondrial outer membrane translocase complex, subunit Tom20 domain"/>
    <property type="match status" value="1"/>
</dbReference>
<comment type="subcellular location">
    <subcellularLocation>
        <location evidence="1">Mitochondrion outer membrane</location>
        <topology evidence="1">Single-pass membrane protein</topology>
    </subcellularLocation>
</comment>
<keyword evidence="4 12" id="KW-0812">Transmembrane</keyword>
<comment type="similarity">
    <text evidence="2 10">Belongs to the Tom20 family.</text>
</comment>
<dbReference type="Pfam" id="PF02064">
    <property type="entry name" value="MAS20"/>
    <property type="match status" value="1"/>
</dbReference>
<dbReference type="OrthoDB" id="2154253at2759"/>
<dbReference type="GO" id="GO:0030150">
    <property type="term" value="P:protein import into mitochondrial matrix"/>
    <property type="evidence" value="ECO:0007669"/>
    <property type="project" value="TreeGrafter"/>
</dbReference>
<feature type="region of interest" description="Disordered" evidence="11">
    <location>
        <begin position="42"/>
        <end position="63"/>
    </location>
</feature>
<dbReference type="GO" id="GO:0008320">
    <property type="term" value="F:protein transmembrane transporter activity"/>
    <property type="evidence" value="ECO:0007669"/>
    <property type="project" value="TreeGrafter"/>
</dbReference>
<keyword evidence="6" id="KW-0653">Protein transport</keyword>
<feature type="compositionally biased region" description="Basic and acidic residues" evidence="11">
    <location>
        <begin position="50"/>
        <end position="63"/>
    </location>
</feature>
<dbReference type="GO" id="GO:0006605">
    <property type="term" value="P:protein targeting"/>
    <property type="evidence" value="ECO:0007669"/>
    <property type="project" value="InterPro"/>
</dbReference>
<organism evidence="13">
    <name type="scientific">Eremomyces bilateralis CBS 781.70</name>
    <dbReference type="NCBI Taxonomy" id="1392243"/>
    <lineage>
        <taxon>Eukaryota</taxon>
        <taxon>Fungi</taxon>
        <taxon>Dikarya</taxon>
        <taxon>Ascomycota</taxon>
        <taxon>Pezizomycotina</taxon>
        <taxon>Dothideomycetes</taxon>
        <taxon>Dothideomycetes incertae sedis</taxon>
        <taxon>Eremomycetales</taxon>
        <taxon>Eremomycetaceae</taxon>
        <taxon>Eremomyces</taxon>
    </lineage>
</organism>
<evidence type="ECO:0000256" key="10">
    <source>
        <dbReference type="PIRNR" id="PIRNR037707"/>
    </source>
</evidence>
<proteinExistence type="inferred from homology"/>
<evidence type="ECO:0000256" key="9">
    <source>
        <dbReference type="ARBA" id="ARBA00023136"/>
    </source>
</evidence>